<dbReference type="Proteomes" id="UP000799539">
    <property type="component" value="Unassembled WGS sequence"/>
</dbReference>
<gene>
    <name evidence="1" type="ORF">CERZMDRAFT_120929</name>
</gene>
<sequence length="86" mass="9736">MHPHLGRCSDEDVRIVTHDRHLACPVWHKGMLSKSWLGDNGFDNASLAFTVQERVSEGSHPWRSRKSLLSRPINLLLLACSPLLHT</sequence>
<proteinExistence type="predicted"/>
<dbReference type="EMBL" id="ML992671">
    <property type="protein sequence ID" value="KAF2213050.1"/>
    <property type="molecule type" value="Genomic_DNA"/>
</dbReference>
<accession>A0A6A6FI12</accession>
<reference evidence="1" key="1">
    <citation type="journal article" date="2020" name="Stud. Mycol.">
        <title>101 Dothideomycetes genomes: a test case for predicting lifestyles and emergence of pathogens.</title>
        <authorList>
            <person name="Haridas S."/>
            <person name="Albert R."/>
            <person name="Binder M."/>
            <person name="Bloem J."/>
            <person name="Labutti K."/>
            <person name="Salamov A."/>
            <person name="Andreopoulos B."/>
            <person name="Baker S."/>
            <person name="Barry K."/>
            <person name="Bills G."/>
            <person name="Bluhm B."/>
            <person name="Cannon C."/>
            <person name="Castanera R."/>
            <person name="Culley D."/>
            <person name="Daum C."/>
            <person name="Ezra D."/>
            <person name="Gonzalez J."/>
            <person name="Henrissat B."/>
            <person name="Kuo A."/>
            <person name="Liang C."/>
            <person name="Lipzen A."/>
            <person name="Lutzoni F."/>
            <person name="Magnuson J."/>
            <person name="Mondo S."/>
            <person name="Nolan M."/>
            <person name="Ohm R."/>
            <person name="Pangilinan J."/>
            <person name="Park H.-J."/>
            <person name="Ramirez L."/>
            <person name="Alfaro M."/>
            <person name="Sun H."/>
            <person name="Tritt A."/>
            <person name="Yoshinaga Y."/>
            <person name="Zwiers L.-H."/>
            <person name="Turgeon B."/>
            <person name="Goodwin S."/>
            <person name="Spatafora J."/>
            <person name="Crous P."/>
            <person name="Grigoriev I."/>
        </authorList>
    </citation>
    <scope>NUCLEOTIDE SEQUENCE</scope>
    <source>
        <strain evidence="1">SCOH1-5</strain>
    </source>
</reference>
<evidence type="ECO:0000313" key="2">
    <source>
        <dbReference type="Proteomes" id="UP000799539"/>
    </source>
</evidence>
<protein>
    <submittedName>
        <fullName evidence="1">Uncharacterized protein</fullName>
    </submittedName>
</protein>
<keyword evidence="2" id="KW-1185">Reference proteome</keyword>
<name>A0A6A6FI12_9PEZI</name>
<organism evidence="1 2">
    <name type="scientific">Cercospora zeae-maydis SCOH1-5</name>
    <dbReference type="NCBI Taxonomy" id="717836"/>
    <lineage>
        <taxon>Eukaryota</taxon>
        <taxon>Fungi</taxon>
        <taxon>Dikarya</taxon>
        <taxon>Ascomycota</taxon>
        <taxon>Pezizomycotina</taxon>
        <taxon>Dothideomycetes</taxon>
        <taxon>Dothideomycetidae</taxon>
        <taxon>Mycosphaerellales</taxon>
        <taxon>Mycosphaerellaceae</taxon>
        <taxon>Cercospora</taxon>
    </lineage>
</organism>
<dbReference type="AlphaFoldDB" id="A0A6A6FI12"/>
<evidence type="ECO:0000313" key="1">
    <source>
        <dbReference type="EMBL" id="KAF2213050.1"/>
    </source>
</evidence>